<evidence type="ECO:0008006" key="4">
    <source>
        <dbReference type="Google" id="ProtNLM"/>
    </source>
</evidence>
<evidence type="ECO:0000313" key="3">
    <source>
        <dbReference type="Proteomes" id="UP000763088"/>
    </source>
</evidence>
<name>A0A928GHH8_XYLRU</name>
<evidence type="ECO:0000313" key="2">
    <source>
        <dbReference type="EMBL" id="MBE6266284.1"/>
    </source>
</evidence>
<dbReference type="EMBL" id="SUYD01000008">
    <property type="protein sequence ID" value="MBE6266284.1"/>
    <property type="molecule type" value="Genomic_DNA"/>
</dbReference>
<dbReference type="AlphaFoldDB" id="A0A928GHH8"/>
<protein>
    <recommendedName>
        <fullName evidence="4">Outer membrane protein beta-barrel domain-containing protein</fullName>
    </recommendedName>
</protein>
<reference evidence="2" key="1">
    <citation type="submission" date="2019-04" db="EMBL/GenBank/DDBJ databases">
        <title>Evolution of Biomass-Degrading Anaerobic Consortia Revealed by Metagenomics.</title>
        <authorList>
            <person name="Peng X."/>
        </authorList>
    </citation>
    <scope>NUCLEOTIDE SEQUENCE</scope>
    <source>
        <strain evidence="2">SIG141</strain>
    </source>
</reference>
<evidence type="ECO:0000256" key="1">
    <source>
        <dbReference type="SAM" id="SignalP"/>
    </source>
</evidence>
<feature type="chain" id="PRO_5037817461" description="Outer membrane protein beta-barrel domain-containing protein" evidence="1">
    <location>
        <begin position="24"/>
        <end position="279"/>
    </location>
</feature>
<sequence>MKHNIHSLIILIAMMFAATGAQAQNADKIHAKDGLFNHLSIGLNTGLTGAGIDVAMPVHKIVTVRAGISGWNIGKINFKAINTASEITSMQMVEEDAIRRAQMVDKVELQVNPNFWNFYLLGEVHPFKNQPFYFSAGLFVGSQNFVHFRNTNEDALGFLYDANQKVEDYNRLYRTNYPPIGLKFGDYIFTADENGNIDVRMKTNAVKPYIGVGFGQHLAKTHRVSLAVDAGLLFWGTPKFVLNNGTEIDSSGRNSGITGALKWLKAWPNIQVRVAYKIF</sequence>
<comment type="caution">
    <text evidence="2">The sequence shown here is derived from an EMBL/GenBank/DDBJ whole genome shotgun (WGS) entry which is preliminary data.</text>
</comment>
<dbReference type="Proteomes" id="UP000763088">
    <property type="component" value="Unassembled WGS sequence"/>
</dbReference>
<dbReference type="Gene3D" id="2.40.160.170">
    <property type="match status" value="1"/>
</dbReference>
<feature type="signal peptide" evidence="1">
    <location>
        <begin position="1"/>
        <end position="23"/>
    </location>
</feature>
<organism evidence="2 3">
    <name type="scientific">Xylanibacter ruminicola</name>
    <name type="common">Prevotella ruminicola</name>
    <dbReference type="NCBI Taxonomy" id="839"/>
    <lineage>
        <taxon>Bacteria</taxon>
        <taxon>Pseudomonadati</taxon>
        <taxon>Bacteroidota</taxon>
        <taxon>Bacteroidia</taxon>
        <taxon>Bacteroidales</taxon>
        <taxon>Prevotellaceae</taxon>
        <taxon>Xylanibacter</taxon>
    </lineage>
</organism>
<accession>A0A928GHH8</accession>
<gene>
    <name evidence="2" type="ORF">E7102_07435</name>
</gene>
<keyword evidence="1" id="KW-0732">Signal</keyword>
<proteinExistence type="predicted"/>